<proteinExistence type="predicted"/>
<reference evidence="3" key="1">
    <citation type="submission" date="2016-06" db="EMBL/GenBank/DDBJ databases">
        <title>Parallel loss of symbiosis genes in relatives of nitrogen-fixing non-legume Parasponia.</title>
        <authorList>
            <person name="Van Velzen R."/>
            <person name="Holmer R."/>
            <person name="Bu F."/>
            <person name="Rutten L."/>
            <person name="Van Zeijl A."/>
            <person name="Liu W."/>
            <person name="Santuari L."/>
            <person name="Cao Q."/>
            <person name="Sharma T."/>
            <person name="Shen D."/>
            <person name="Roswanjaya Y."/>
            <person name="Wardhani T."/>
            <person name="Kalhor M.S."/>
            <person name="Jansen J."/>
            <person name="Van den Hoogen J."/>
            <person name="Gungor B."/>
            <person name="Hartog M."/>
            <person name="Hontelez J."/>
            <person name="Verver J."/>
            <person name="Yang W.-C."/>
            <person name="Schijlen E."/>
            <person name="Repin R."/>
            <person name="Schilthuizen M."/>
            <person name="Schranz E."/>
            <person name="Heidstra R."/>
            <person name="Miyata K."/>
            <person name="Fedorova E."/>
            <person name="Kohlen W."/>
            <person name="Bisseling T."/>
            <person name="Smit S."/>
            <person name="Geurts R."/>
        </authorList>
    </citation>
    <scope>NUCLEOTIDE SEQUENCE [LARGE SCALE GENOMIC DNA]</scope>
    <source>
        <strain evidence="3">cv. RG33-2</strain>
    </source>
</reference>
<gene>
    <name evidence="2" type="ORF">TorRG33x02_339680</name>
</gene>
<dbReference type="InParanoid" id="A0A2P5AW05"/>
<evidence type="ECO:0000313" key="3">
    <source>
        <dbReference type="Proteomes" id="UP000237000"/>
    </source>
</evidence>
<name>A0A2P5AW05_TREOI</name>
<dbReference type="EMBL" id="JXTC01000680">
    <property type="protein sequence ID" value="PON40742.1"/>
    <property type="molecule type" value="Genomic_DNA"/>
</dbReference>
<evidence type="ECO:0000313" key="2">
    <source>
        <dbReference type="EMBL" id="PON40742.1"/>
    </source>
</evidence>
<accession>A0A2P5AW05</accession>
<sequence length="107" mass="12221">MKKDQQFKSRDYLSNPIGSPIKNYHKTSEECNIVHSPMIVQRRGRPPKNRKVSKVTNTEGGIMDDMIDKRVEVTAIEEGVMDDIVRKGKNASSFIPTEVLLQVKDYN</sequence>
<protein>
    <submittedName>
        <fullName evidence="2">Uncharacterized protein</fullName>
    </submittedName>
</protein>
<dbReference type="AlphaFoldDB" id="A0A2P5AW05"/>
<feature type="region of interest" description="Disordered" evidence="1">
    <location>
        <begin position="1"/>
        <end position="21"/>
    </location>
</feature>
<evidence type="ECO:0000256" key="1">
    <source>
        <dbReference type="SAM" id="MobiDB-lite"/>
    </source>
</evidence>
<dbReference type="Proteomes" id="UP000237000">
    <property type="component" value="Unassembled WGS sequence"/>
</dbReference>
<comment type="caution">
    <text evidence="2">The sequence shown here is derived from an EMBL/GenBank/DDBJ whole genome shotgun (WGS) entry which is preliminary data.</text>
</comment>
<organism evidence="2 3">
    <name type="scientific">Trema orientale</name>
    <name type="common">Charcoal tree</name>
    <name type="synonym">Celtis orientalis</name>
    <dbReference type="NCBI Taxonomy" id="63057"/>
    <lineage>
        <taxon>Eukaryota</taxon>
        <taxon>Viridiplantae</taxon>
        <taxon>Streptophyta</taxon>
        <taxon>Embryophyta</taxon>
        <taxon>Tracheophyta</taxon>
        <taxon>Spermatophyta</taxon>
        <taxon>Magnoliopsida</taxon>
        <taxon>eudicotyledons</taxon>
        <taxon>Gunneridae</taxon>
        <taxon>Pentapetalae</taxon>
        <taxon>rosids</taxon>
        <taxon>fabids</taxon>
        <taxon>Rosales</taxon>
        <taxon>Cannabaceae</taxon>
        <taxon>Trema</taxon>
    </lineage>
</organism>
<feature type="compositionally biased region" description="Basic and acidic residues" evidence="1">
    <location>
        <begin position="1"/>
        <end position="11"/>
    </location>
</feature>
<keyword evidence="3" id="KW-1185">Reference proteome</keyword>